<accession>A0ABT9XXX0</accession>
<dbReference type="EMBL" id="JAUSTW010000006">
    <property type="protein sequence ID" value="MDQ0200420.1"/>
    <property type="molecule type" value="Genomic_DNA"/>
</dbReference>
<protein>
    <submittedName>
        <fullName evidence="1">Uncharacterized protein</fullName>
    </submittedName>
</protein>
<name>A0ABT9XXX0_9BACI</name>
<sequence>MFNYKPGVSLETQMYLLNDDSFKKPFGRLFLLEKFFYYIKGTIIVLKVNKHTAELYIVEGEGINL</sequence>
<organism evidence="1 2">
    <name type="scientific">Neobacillus ginsengisoli</name>
    <dbReference type="NCBI Taxonomy" id="904295"/>
    <lineage>
        <taxon>Bacteria</taxon>
        <taxon>Bacillati</taxon>
        <taxon>Bacillota</taxon>
        <taxon>Bacilli</taxon>
        <taxon>Bacillales</taxon>
        <taxon>Bacillaceae</taxon>
        <taxon>Neobacillus</taxon>
    </lineage>
</organism>
<keyword evidence="2" id="KW-1185">Reference proteome</keyword>
<evidence type="ECO:0000313" key="2">
    <source>
        <dbReference type="Proteomes" id="UP001224122"/>
    </source>
</evidence>
<comment type="caution">
    <text evidence="1">The sequence shown here is derived from an EMBL/GenBank/DDBJ whole genome shotgun (WGS) entry which is preliminary data.</text>
</comment>
<dbReference type="Proteomes" id="UP001224122">
    <property type="component" value="Unassembled WGS sequence"/>
</dbReference>
<proteinExistence type="predicted"/>
<gene>
    <name evidence="1" type="ORF">J2S10_003609</name>
</gene>
<reference evidence="1 2" key="1">
    <citation type="submission" date="2023-07" db="EMBL/GenBank/DDBJ databases">
        <title>Genomic Encyclopedia of Type Strains, Phase IV (KMG-IV): sequencing the most valuable type-strain genomes for metagenomic binning, comparative biology and taxonomic classification.</title>
        <authorList>
            <person name="Goeker M."/>
        </authorList>
    </citation>
    <scope>NUCLEOTIDE SEQUENCE [LARGE SCALE GENOMIC DNA]</scope>
    <source>
        <strain evidence="1 2">DSM 27594</strain>
    </source>
</reference>
<evidence type="ECO:0000313" key="1">
    <source>
        <dbReference type="EMBL" id="MDQ0200420.1"/>
    </source>
</evidence>